<proteinExistence type="predicted"/>
<evidence type="ECO:0000256" key="1">
    <source>
        <dbReference type="SAM" id="MobiDB-lite"/>
    </source>
</evidence>
<sequence>MYQHAVPYQLQDHMYYCAPPKIYVSETPPRVPFREKPCEPSQIKTKNPIPTSSSLYFENYSMPLPQKHSPSPSFDLPSEVDRETTPSEFSGSSHSCSCVNCLAPPRSKPLTTDELRSLQRFKGSKQVSLRSKHDVLVYSIPGTENAYVFCHDRTNVHYQVFQCVYCWKWKAKTRIKVIGDEFLEDPCKVDHICSPVDELEDRVERLTHKWLMNLREESKFCRASPKEEYTNFLDWLRDDSDEDEEARKKMLKLFKKSGGYKEHRKMFARFCKPKRVPAKNFVEKYIPRVFQDKSEEEPLFELDDSFCPEKIGTMQLLKSITGINGEDKFYEY</sequence>
<organism evidence="2 3">
    <name type="scientific">Strongylus vulgaris</name>
    <name type="common">Blood worm</name>
    <dbReference type="NCBI Taxonomy" id="40348"/>
    <lineage>
        <taxon>Eukaryota</taxon>
        <taxon>Metazoa</taxon>
        <taxon>Ecdysozoa</taxon>
        <taxon>Nematoda</taxon>
        <taxon>Chromadorea</taxon>
        <taxon>Rhabditida</taxon>
        <taxon>Rhabditina</taxon>
        <taxon>Rhabditomorpha</taxon>
        <taxon>Strongyloidea</taxon>
        <taxon>Strongylidae</taxon>
        <taxon>Strongylus</taxon>
    </lineage>
</organism>
<dbReference type="EMBL" id="UYYB01100131">
    <property type="protein sequence ID" value="VDM77783.1"/>
    <property type="molecule type" value="Genomic_DNA"/>
</dbReference>
<evidence type="ECO:0000313" key="3">
    <source>
        <dbReference type="Proteomes" id="UP000270094"/>
    </source>
</evidence>
<accession>A0A3P7JAS8</accession>
<keyword evidence="3" id="KW-1185">Reference proteome</keyword>
<reference evidence="2 3" key="1">
    <citation type="submission" date="2018-11" db="EMBL/GenBank/DDBJ databases">
        <authorList>
            <consortium name="Pathogen Informatics"/>
        </authorList>
    </citation>
    <scope>NUCLEOTIDE SEQUENCE [LARGE SCALE GENOMIC DNA]</scope>
</reference>
<protein>
    <submittedName>
        <fullName evidence="2">Uncharacterized protein</fullName>
    </submittedName>
</protein>
<gene>
    <name evidence="2" type="ORF">SVUK_LOCUS12781</name>
</gene>
<dbReference type="OrthoDB" id="5827837at2759"/>
<dbReference type="Proteomes" id="UP000270094">
    <property type="component" value="Unassembled WGS sequence"/>
</dbReference>
<name>A0A3P7JAS8_STRVU</name>
<dbReference type="AlphaFoldDB" id="A0A3P7JAS8"/>
<feature type="region of interest" description="Disordered" evidence="1">
    <location>
        <begin position="31"/>
        <end position="50"/>
    </location>
</feature>
<feature type="region of interest" description="Disordered" evidence="1">
    <location>
        <begin position="66"/>
        <end position="95"/>
    </location>
</feature>
<evidence type="ECO:0000313" key="2">
    <source>
        <dbReference type="EMBL" id="VDM77783.1"/>
    </source>
</evidence>